<dbReference type="AlphaFoldDB" id="E3MAN7"/>
<keyword evidence="7" id="KW-0663">Pyridoxal phosphate</keyword>
<dbReference type="Proteomes" id="UP000008281">
    <property type="component" value="Unassembled WGS sequence"/>
</dbReference>
<dbReference type="Gene3D" id="3.90.1150.10">
    <property type="entry name" value="Aspartate Aminotransferase, domain 1"/>
    <property type="match status" value="1"/>
</dbReference>
<evidence type="ECO:0000313" key="10">
    <source>
        <dbReference type="Proteomes" id="UP000008281"/>
    </source>
</evidence>
<dbReference type="EC" id="2.6.1.1" evidence="4"/>
<gene>
    <name evidence="9" type="ORF">CRE_16722</name>
</gene>
<accession>E3MAN7</accession>
<dbReference type="RefSeq" id="XP_003106712.2">
    <property type="nucleotide sequence ID" value="XM_003106664.2"/>
</dbReference>
<evidence type="ECO:0000256" key="1">
    <source>
        <dbReference type="ARBA" id="ARBA00001933"/>
    </source>
</evidence>
<evidence type="ECO:0000256" key="7">
    <source>
        <dbReference type="ARBA" id="ARBA00022898"/>
    </source>
</evidence>
<evidence type="ECO:0000313" key="9">
    <source>
        <dbReference type="EMBL" id="EFO97318.1"/>
    </source>
</evidence>
<dbReference type="GO" id="GO:0006532">
    <property type="term" value="P:aspartate biosynthetic process"/>
    <property type="evidence" value="ECO:0007669"/>
    <property type="project" value="TreeGrafter"/>
</dbReference>
<reference evidence="9" key="1">
    <citation type="submission" date="2007-07" db="EMBL/GenBank/DDBJ databases">
        <title>PCAP assembly of the Caenorhabditis remanei genome.</title>
        <authorList>
            <consortium name="The Caenorhabditis remanei Sequencing Consortium"/>
            <person name="Wilson R.K."/>
        </authorList>
    </citation>
    <scope>NUCLEOTIDE SEQUENCE [LARGE SCALE GENOMIC DNA]</scope>
    <source>
        <strain evidence="9">PB4641</strain>
    </source>
</reference>
<comment type="cofactor">
    <cofactor evidence="1">
        <name>pyridoxal 5'-phosphate</name>
        <dbReference type="ChEBI" id="CHEBI:597326"/>
    </cofactor>
</comment>
<dbReference type="GO" id="GO:0004069">
    <property type="term" value="F:L-aspartate:2-oxoglutarate aminotransferase activity"/>
    <property type="evidence" value="ECO:0007669"/>
    <property type="project" value="UniProtKB-EC"/>
</dbReference>
<evidence type="ECO:0000256" key="5">
    <source>
        <dbReference type="ARBA" id="ARBA00022576"/>
    </source>
</evidence>
<keyword evidence="10" id="KW-1185">Reference proteome</keyword>
<dbReference type="EMBL" id="DS268432">
    <property type="protein sequence ID" value="EFO97318.1"/>
    <property type="molecule type" value="Genomic_DNA"/>
</dbReference>
<evidence type="ECO:0000256" key="2">
    <source>
        <dbReference type="ARBA" id="ARBA00007441"/>
    </source>
</evidence>
<dbReference type="InterPro" id="IPR015424">
    <property type="entry name" value="PyrdxlP-dep_Trfase"/>
</dbReference>
<dbReference type="FunFam" id="3.40.640.10:FF:000066">
    <property type="entry name" value="Aspartate aminotransferase"/>
    <property type="match status" value="1"/>
</dbReference>
<dbReference type="KEGG" id="crq:GCK72_023217"/>
<dbReference type="eggNOG" id="KOG1412">
    <property type="taxonomic scope" value="Eukaryota"/>
</dbReference>
<sequence length="404" mass="45429">MSSFFDCVVSLDADSPLNDSISDENENHVVDLTLEAYRTDDGQPFILPVVREALLEYAKSPYGCHDYLPILGHVLFRDSAMKLVLGEDSRAIKENRAAGIQCLSGTGTLRSGAEFLVQVLHLDTVYISNPTCHTQFRIFEKSGFKSIKTYSYLDQMSQSIDVTQMIRDLEIAPEKSVVVLSACAHNPTGLDPSRSQWKEIFQVIKRRNLFPFFTVFDQGLASGDLDDDAWAVRYFVKMDLEMFIAQSMTRTFGLYSSLVGNLTVVARTSTFMSQIASQFTCVNVSKFSNPPAHGACIVKSILTNQDLKIQWKNSLKTIYERLKDVRDKLISWFEKIKTPGHWIHLKQQKGLFLSTGLNSIQITYLLNNYGVRILDSGCLSLSGLNTQNVEYVARAIDAAVRQLQ</sequence>
<dbReference type="SUPFAM" id="SSF53383">
    <property type="entry name" value="PLP-dependent transferases"/>
    <property type="match status" value="1"/>
</dbReference>
<evidence type="ECO:0000259" key="8">
    <source>
        <dbReference type="Pfam" id="PF00155"/>
    </source>
</evidence>
<comment type="subunit">
    <text evidence="3">Homodimer.</text>
</comment>
<name>E3MAN7_CAERE</name>
<dbReference type="STRING" id="31234.E3MAN7"/>
<dbReference type="InParanoid" id="E3MAN7"/>
<dbReference type="OrthoDB" id="6752799at2759"/>
<comment type="similarity">
    <text evidence="2">Belongs to the class-I pyridoxal-phosphate-dependent aminotransferase family.</text>
</comment>
<dbReference type="GO" id="GO:0005829">
    <property type="term" value="C:cytosol"/>
    <property type="evidence" value="ECO:0007669"/>
    <property type="project" value="TreeGrafter"/>
</dbReference>
<dbReference type="InterPro" id="IPR000796">
    <property type="entry name" value="Asp_trans"/>
</dbReference>
<dbReference type="Pfam" id="PF00155">
    <property type="entry name" value="Aminotran_1_2"/>
    <property type="match status" value="1"/>
</dbReference>
<evidence type="ECO:0000256" key="3">
    <source>
        <dbReference type="ARBA" id="ARBA00011738"/>
    </source>
</evidence>
<dbReference type="PRINTS" id="PR00799">
    <property type="entry name" value="TRANSAMINASE"/>
</dbReference>
<dbReference type="Gene3D" id="3.40.640.10">
    <property type="entry name" value="Type I PLP-dependent aspartate aminotransferase-like (Major domain)"/>
    <property type="match status" value="1"/>
</dbReference>
<protein>
    <recommendedName>
        <fullName evidence="4">aspartate transaminase</fullName>
        <ecNumber evidence="4">2.6.1.1</ecNumber>
    </recommendedName>
</protein>
<dbReference type="OMA" id="PGGLYCC"/>
<dbReference type="PANTHER" id="PTHR11879:SF55">
    <property type="entry name" value="GLUTAMATE OXALOACETATE TRANSAMINASE 1, ISOFORM B"/>
    <property type="match status" value="1"/>
</dbReference>
<dbReference type="GeneID" id="9809383"/>
<dbReference type="GO" id="GO:0030170">
    <property type="term" value="F:pyridoxal phosphate binding"/>
    <property type="evidence" value="ECO:0007669"/>
    <property type="project" value="InterPro"/>
</dbReference>
<dbReference type="PANTHER" id="PTHR11879">
    <property type="entry name" value="ASPARTATE AMINOTRANSFERASE"/>
    <property type="match status" value="1"/>
</dbReference>
<feature type="domain" description="Aminotransferase class I/classII large" evidence="8">
    <location>
        <begin position="28"/>
        <end position="396"/>
    </location>
</feature>
<dbReference type="InterPro" id="IPR015422">
    <property type="entry name" value="PyrdxlP-dep_Trfase_small"/>
</dbReference>
<organism evidence="10">
    <name type="scientific">Caenorhabditis remanei</name>
    <name type="common">Caenorhabditis vulgaris</name>
    <dbReference type="NCBI Taxonomy" id="31234"/>
    <lineage>
        <taxon>Eukaryota</taxon>
        <taxon>Metazoa</taxon>
        <taxon>Ecdysozoa</taxon>
        <taxon>Nematoda</taxon>
        <taxon>Chromadorea</taxon>
        <taxon>Rhabditida</taxon>
        <taxon>Rhabditina</taxon>
        <taxon>Rhabditomorpha</taxon>
        <taxon>Rhabditoidea</taxon>
        <taxon>Rhabditidae</taxon>
        <taxon>Peloderinae</taxon>
        <taxon>Caenorhabditis</taxon>
    </lineage>
</organism>
<dbReference type="CTD" id="9809383"/>
<proteinExistence type="inferred from homology"/>
<keyword evidence="5" id="KW-0032">Aminotransferase</keyword>
<dbReference type="InterPro" id="IPR004839">
    <property type="entry name" value="Aminotransferase_I/II_large"/>
</dbReference>
<evidence type="ECO:0000256" key="4">
    <source>
        <dbReference type="ARBA" id="ARBA00012753"/>
    </source>
</evidence>
<evidence type="ECO:0000256" key="6">
    <source>
        <dbReference type="ARBA" id="ARBA00022679"/>
    </source>
</evidence>
<dbReference type="InterPro" id="IPR015421">
    <property type="entry name" value="PyrdxlP-dep_Trfase_major"/>
</dbReference>
<dbReference type="HOGENOM" id="CLU_032440_1_2_1"/>
<keyword evidence="6" id="KW-0808">Transferase</keyword>